<feature type="transmembrane region" description="Helical" evidence="11">
    <location>
        <begin position="176"/>
        <end position="197"/>
    </location>
</feature>
<evidence type="ECO:0000256" key="5">
    <source>
        <dbReference type="ARBA" id="ARBA00022519"/>
    </source>
</evidence>
<gene>
    <name evidence="12" type="primary">rhaP</name>
    <name evidence="12" type="ORF">GCM10007874_16050</name>
</gene>
<sequence length="341" mass="35502">MSEQAQQASAGQKPRSLSRLWFASREAKLLLALLLICIAISVREPRFLDLNNLEQVALSGTLVCIVALGQALLIVGRQIDLSVGAMVAASAFVSADWLAAHPDGSLIVVFLIGISIGVLLGAGNAVLVAGLRIPAIVATLGTLAIYRGGIIVYAGGRQISATVLPDSYGNIAQMHIGGQSPLVWTTLALVVILGWLARFTRTGRNIYAIGSNTEGAEFAGIAVRRHIAYLFVLSGGLCGLTGVLWGARFGTVDAIIAPDLQLQTISAAVVGGVSIFGGSGSVYGAAIGAAIFVVLQNGVQLLGLDQFWIPALLGVAILATVIFYSQLTRRSETSRSRKGTP</sequence>
<organism evidence="12 13">
    <name type="scientific">Labrys miyagiensis</name>
    <dbReference type="NCBI Taxonomy" id="346912"/>
    <lineage>
        <taxon>Bacteria</taxon>
        <taxon>Pseudomonadati</taxon>
        <taxon>Pseudomonadota</taxon>
        <taxon>Alphaproteobacteria</taxon>
        <taxon>Hyphomicrobiales</taxon>
        <taxon>Xanthobacteraceae</taxon>
        <taxon>Labrys</taxon>
    </lineage>
</organism>
<feature type="transmembrane region" description="Helical" evidence="11">
    <location>
        <begin position="307"/>
        <end position="327"/>
    </location>
</feature>
<name>A0ABQ6CE02_9HYPH</name>
<dbReference type="PANTHER" id="PTHR32196">
    <property type="entry name" value="ABC TRANSPORTER PERMEASE PROTEIN YPHD-RELATED-RELATED"/>
    <property type="match status" value="1"/>
</dbReference>
<evidence type="ECO:0000256" key="2">
    <source>
        <dbReference type="ARBA" id="ARBA00011262"/>
    </source>
</evidence>
<evidence type="ECO:0000256" key="3">
    <source>
        <dbReference type="ARBA" id="ARBA00022448"/>
    </source>
</evidence>
<evidence type="ECO:0000256" key="8">
    <source>
        <dbReference type="ARBA" id="ARBA00023136"/>
    </source>
</evidence>
<comment type="subunit">
    <text evidence="2">The complex is composed of two ATP-binding proteins (LsrA), two transmembrane proteins (LsrC and LsrD) and a solute-binding protein (LsrB).</text>
</comment>
<evidence type="ECO:0000256" key="10">
    <source>
        <dbReference type="ARBA" id="ARBA00039382"/>
    </source>
</evidence>
<feature type="transmembrane region" description="Helical" evidence="11">
    <location>
        <begin position="20"/>
        <end position="43"/>
    </location>
</feature>
<dbReference type="EMBL" id="BSPC01000014">
    <property type="protein sequence ID" value="GLS18588.1"/>
    <property type="molecule type" value="Genomic_DNA"/>
</dbReference>
<keyword evidence="7 11" id="KW-1133">Transmembrane helix</keyword>
<comment type="subcellular location">
    <subcellularLocation>
        <location evidence="1">Cell membrane</location>
        <topology evidence="1">Multi-pass membrane protein</topology>
    </subcellularLocation>
</comment>
<feature type="transmembrane region" description="Helical" evidence="11">
    <location>
        <begin position="55"/>
        <end position="74"/>
    </location>
</feature>
<feature type="transmembrane region" description="Helical" evidence="11">
    <location>
        <begin position="135"/>
        <end position="156"/>
    </location>
</feature>
<evidence type="ECO:0000256" key="1">
    <source>
        <dbReference type="ARBA" id="ARBA00004651"/>
    </source>
</evidence>
<feature type="transmembrane region" description="Helical" evidence="11">
    <location>
        <begin position="227"/>
        <end position="247"/>
    </location>
</feature>
<dbReference type="InterPro" id="IPR001851">
    <property type="entry name" value="ABC_transp_permease"/>
</dbReference>
<dbReference type="Proteomes" id="UP001156882">
    <property type="component" value="Unassembled WGS sequence"/>
</dbReference>
<keyword evidence="13" id="KW-1185">Reference proteome</keyword>
<dbReference type="Pfam" id="PF02653">
    <property type="entry name" value="BPD_transp_2"/>
    <property type="match status" value="1"/>
</dbReference>
<keyword evidence="6 11" id="KW-0812">Transmembrane</keyword>
<feature type="transmembrane region" description="Helical" evidence="11">
    <location>
        <begin position="81"/>
        <end position="100"/>
    </location>
</feature>
<protein>
    <recommendedName>
        <fullName evidence="10">Autoinducer 2 import system permease protein LsrC</fullName>
    </recommendedName>
</protein>
<comment type="function">
    <text evidence="9">Part of the ABC transporter complex LsrABCD involved in autoinducer 2 (AI-2) import. Probably responsible for the translocation of the substrate across the membrane.</text>
</comment>
<evidence type="ECO:0000313" key="13">
    <source>
        <dbReference type="Proteomes" id="UP001156882"/>
    </source>
</evidence>
<evidence type="ECO:0000256" key="6">
    <source>
        <dbReference type="ARBA" id="ARBA00022692"/>
    </source>
</evidence>
<proteinExistence type="predicted"/>
<keyword evidence="3" id="KW-0813">Transport</keyword>
<dbReference type="CDD" id="cd06579">
    <property type="entry name" value="TM_PBP1_transp_AraH_like"/>
    <property type="match status" value="1"/>
</dbReference>
<feature type="transmembrane region" description="Helical" evidence="11">
    <location>
        <begin position="106"/>
        <end position="128"/>
    </location>
</feature>
<reference evidence="13" key="1">
    <citation type="journal article" date="2019" name="Int. J. Syst. Evol. Microbiol.">
        <title>The Global Catalogue of Microorganisms (GCM) 10K type strain sequencing project: providing services to taxonomists for standard genome sequencing and annotation.</title>
        <authorList>
            <consortium name="The Broad Institute Genomics Platform"/>
            <consortium name="The Broad Institute Genome Sequencing Center for Infectious Disease"/>
            <person name="Wu L."/>
            <person name="Ma J."/>
        </authorList>
    </citation>
    <scope>NUCLEOTIDE SEQUENCE [LARGE SCALE GENOMIC DNA]</scope>
    <source>
        <strain evidence="13">NBRC 101365</strain>
    </source>
</reference>
<keyword evidence="8 11" id="KW-0472">Membrane</keyword>
<accession>A0ABQ6CE02</accession>
<comment type="caution">
    <text evidence="12">The sequence shown here is derived from an EMBL/GenBank/DDBJ whole genome shotgun (WGS) entry which is preliminary data.</text>
</comment>
<dbReference type="RefSeq" id="WP_284311457.1">
    <property type="nucleotide sequence ID" value="NZ_BSPC01000014.1"/>
</dbReference>
<evidence type="ECO:0000313" key="12">
    <source>
        <dbReference type="EMBL" id="GLS18588.1"/>
    </source>
</evidence>
<keyword evidence="4" id="KW-1003">Cell membrane</keyword>
<feature type="transmembrane region" description="Helical" evidence="11">
    <location>
        <begin position="267"/>
        <end position="295"/>
    </location>
</feature>
<evidence type="ECO:0000256" key="9">
    <source>
        <dbReference type="ARBA" id="ARBA00025439"/>
    </source>
</evidence>
<evidence type="ECO:0000256" key="7">
    <source>
        <dbReference type="ARBA" id="ARBA00022989"/>
    </source>
</evidence>
<evidence type="ECO:0000256" key="4">
    <source>
        <dbReference type="ARBA" id="ARBA00022475"/>
    </source>
</evidence>
<evidence type="ECO:0000256" key="11">
    <source>
        <dbReference type="SAM" id="Phobius"/>
    </source>
</evidence>
<keyword evidence="5" id="KW-0997">Cell inner membrane</keyword>
<dbReference type="PANTHER" id="PTHR32196:SF29">
    <property type="entry name" value="AUTOINDUCER 2 IMPORT SYSTEM PERMEASE PROTEIN LSRC"/>
    <property type="match status" value="1"/>
</dbReference>